<feature type="compositionally biased region" description="Basic and acidic residues" evidence="2">
    <location>
        <begin position="480"/>
        <end position="507"/>
    </location>
</feature>
<feature type="compositionally biased region" description="Acidic residues" evidence="2">
    <location>
        <begin position="633"/>
        <end position="644"/>
    </location>
</feature>
<feature type="compositionally biased region" description="Acidic residues" evidence="2">
    <location>
        <begin position="391"/>
        <end position="400"/>
    </location>
</feature>
<gene>
    <name evidence="3" type="ORF">HNY73_013443</name>
</gene>
<feature type="compositionally biased region" description="Basic and acidic residues" evidence="2">
    <location>
        <begin position="566"/>
        <end position="593"/>
    </location>
</feature>
<organism evidence="3 4">
    <name type="scientific">Argiope bruennichi</name>
    <name type="common">Wasp spider</name>
    <name type="synonym">Aranea bruennichi</name>
    <dbReference type="NCBI Taxonomy" id="94029"/>
    <lineage>
        <taxon>Eukaryota</taxon>
        <taxon>Metazoa</taxon>
        <taxon>Ecdysozoa</taxon>
        <taxon>Arthropoda</taxon>
        <taxon>Chelicerata</taxon>
        <taxon>Arachnida</taxon>
        <taxon>Araneae</taxon>
        <taxon>Araneomorphae</taxon>
        <taxon>Entelegynae</taxon>
        <taxon>Araneoidea</taxon>
        <taxon>Araneidae</taxon>
        <taxon>Argiope</taxon>
    </lineage>
</organism>
<reference evidence="3" key="2">
    <citation type="submission" date="2020-06" db="EMBL/GenBank/DDBJ databases">
        <authorList>
            <person name="Sheffer M."/>
        </authorList>
    </citation>
    <scope>NUCLEOTIDE SEQUENCE</scope>
</reference>
<dbReference type="InterPro" id="IPR038792">
    <property type="entry name" value="CFAP97D1/2"/>
</dbReference>
<sequence>MYKCYESFRTSKVGRTSTNIFLQLKWDLTDYENHRFNVRTAKPCIDTGAPLTYSHLYYRPKKLQLELERFCTIQRHNKYLLERVARIQREGAWVDNKNYHEIKSLNIWKRQKEMIELAYNNQTMLNRLLDCTTYYNRSKLEDQYLYKPGLERKKNKWALEKEAFEIVKAQEAAEKAKDTEEKKRLDLEKRLEAAEKLRKHKKDYLEASKKWREAREERLRQAKQHEQEAKERESEGRYVASEKLRQRREKAKRELELRRQMKAREAELEALEKKKREFKESQRESEKLRQRKEKAKKELEEWKNQKKAREAEREALEKKEKELISRTTRRKLLGQRKTRQPISGMKKPGSKEDKDHHLRNEIGKRSRDIRQSIDDKRRQALERKMKGTDSDSYDLTDDDTLQVPEAREKGIIEEIMEELKSETERHELTDRDSSQTSDTRLDKAEKSREMSDNNGEESKEKKDDKKDEEEADDANSNETGGKKRVDDKKSSKDDKGSLVKDEEKPEALSDEEREEDLGKAHIITEEGEVEEMHLGVLKAESEREALHDLADEDENVPKDLGTAHIVTDEGKPEKVQLVEVKDESEADALRDPTDLEPSQETAEDVKALGSAYTLTDKGTLEEIDLEKLKDETQQEDLEEETEEQEKEKDEKEEIKPQGSSSRTIHVFGERGSVEEIKLKDVTEKKPQKKRKE</sequence>
<comment type="caution">
    <text evidence="3">The sequence shown here is derived from an EMBL/GenBank/DDBJ whole genome shotgun (WGS) entry which is preliminary data.</text>
</comment>
<dbReference type="AlphaFoldDB" id="A0A8T0EY17"/>
<dbReference type="Proteomes" id="UP000807504">
    <property type="component" value="Unassembled WGS sequence"/>
</dbReference>
<feature type="region of interest" description="Disordered" evidence="2">
    <location>
        <begin position="216"/>
        <end position="238"/>
    </location>
</feature>
<feature type="compositionally biased region" description="Basic and acidic residues" evidence="2">
    <location>
        <begin position="667"/>
        <end position="685"/>
    </location>
</feature>
<proteinExistence type="inferred from homology"/>
<evidence type="ECO:0000256" key="2">
    <source>
        <dbReference type="SAM" id="MobiDB-lite"/>
    </source>
</evidence>
<name>A0A8T0EY17_ARGBR</name>
<evidence type="ECO:0000313" key="3">
    <source>
        <dbReference type="EMBL" id="KAF8783253.1"/>
    </source>
</evidence>
<feature type="region of interest" description="Disordered" evidence="2">
    <location>
        <begin position="269"/>
        <end position="526"/>
    </location>
</feature>
<feature type="compositionally biased region" description="Basic residues" evidence="2">
    <location>
        <begin position="327"/>
        <end position="339"/>
    </location>
</feature>
<dbReference type="InterPro" id="IPR029488">
    <property type="entry name" value="Hmw/CFAP97"/>
</dbReference>
<feature type="region of interest" description="Disordered" evidence="2">
    <location>
        <begin position="563"/>
        <end position="692"/>
    </location>
</feature>
<keyword evidence="4" id="KW-1185">Reference proteome</keyword>
<protein>
    <submittedName>
        <fullName evidence="3">Uncharacterized protein</fullName>
    </submittedName>
</protein>
<comment type="similarity">
    <text evidence="1">Belongs to the CFAP97 family.</text>
</comment>
<feature type="compositionally biased region" description="Acidic residues" evidence="2">
    <location>
        <begin position="466"/>
        <end position="475"/>
    </location>
</feature>
<dbReference type="PANTHER" id="PTHR33768">
    <property type="entry name" value="MIP11318P"/>
    <property type="match status" value="1"/>
</dbReference>
<feature type="compositionally biased region" description="Basic and acidic residues" evidence="2">
    <location>
        <begin position="269"/>
        <end position="288"/>
    </location>
</feature>
<evidence type="ECO:0000256" key="1">
    <source>
        <dbReference type="ARBA" id="ARBA00008315"/>
    </source>
</evidence>
<feature type="compositionally biased region" description="Basic and acidic residues" evidence="2">
    <location>
        <begin position="295"/>
        <end position="324"/>
    </location>
</feature>
<dbReference type="Pfam" id="PF13879">
    <property type="entry name" value="Hmw_CFAP97"/>
    <property type="match status" value="1"/>
</dbReference>
<dbReference type="PANTHER" id="PTHR33768:SF3">
    <property type="entry name" value="MIP11318P"/>
    <property type="match status" value="1"/>
</dbReference>
<feature type="compositionally biased region" description="Basic and acidic residues" evidence="2">
    <location>
        <begin position="645"/>
        <end position="655"/>
    </location>
</feature>
<feature type="compositionally biased region" description="Basic and acidic residues" evidence="2">
    <location>
        <begin position="405"/>
        <end position="465"/>
    </location>
</feature>
<evidence type="ECO:0000313" key="4">
    <source>
        <dbReference type="Proteomes" id="UP000807504"/>
    </source>
</evidence>
<dbReference type="EMBL" id="JABXBU010001863">
    <property type="protein sequence ID" value="KAF8783253.1"/>
    <property type="molecule type" value="Genomic_DNA"/>
</dbReference>
<feature type="compositionally biased region" description="Basic and acidic residues" evidence="2">
    <location>
        <begin position="349"/>
        <end position="389"/>
    </location>
</feature>
<reference evidence="3" key="1">
    <citation type="journal article" date="2020" name="bioRxiv">
        <title>Chromosome-level reference genome of the European wasp spider Argiope bruennichi: a resource for studies on range expansion and evolutionary adaptation.</title>
        <authorList>
            <person name="Sheffer M.M."/>
            <person name="Hoppe A."/>
            <person name="Krehenwinkel H."/>
            <person name="Uhl G."/>
            <person name="Kuss A.W."/>
            <person name="Jensen L."/>
            <person name="Jensen C."/>
            <person name="Gillespie R.G."/>
            <person name="Hoff K.J."/>
            <person name="Prost S."/>
        </authorList>
    </citation>
    <scope>NUCLEOTIDE SEQUENCE</scope>
</reference>
<accession>A0A8T0EY17</accession>